<keyword evidence="1" id="KW-0812">Transmembrane</keyword>
<dbReference type="GeneID" id="90533051"/>
<keyword evidence="1" id="KW-0472">Membrane</keyword>
<feature type="transmembrane region" description="Helical" evidence="1">
    <location>
        <begin position="27"/>
        <end position="44"/>
    </location>
</feature>
<name>A0ABT1RWL8_9FIRM</name>
<dbReference type="Proteomes" id="UP001524473">
    <property type="component" value="Unassembled WGS sequence"/>
</dbReference>
<evidence type="ECO:0000313" key="3">
    <source>
        <dbReference type="Proteomes" id="UP001524473"/>
    </source>
</evidence>
<keyword evidence="3" id="KW-1185">Reference proteome</keyword>
<dbReference type="RefSeq" id="WP_066865726.1">
    <property type="nucleotide sequence ID" value="NZ_CABKVV010000014.1"/>
</dbReference>
<gene>
    <name evidence="2" type="ORF">NE695_03945</name>
</gene>
<organism evidence="2 3">
    <name type="scientific">Neglectibacter timonensis</name>
    <dbReference type="NCBI Taxonomy" id="1776382"/>
    <lineage>
        <taxon>Bacteria</taxon>
        <taxon>Bacillati</taxon>
        <taxon>Bacillota</taxon>
        <taxon>Clostridia</taxon>
        <taxon>Eubacteriales</taxon>
        <taxon>Oscillospiraceae</taxon>
        <taxon>Neglectibacter</taxon>
    </lineage>
</organism>
<dbReference type="Pfam" id="PF06686">
    <property type="entry name" value="SpoIIIAC"/>
    <property type="match status" value="2"/>
</dbReference>
<accession>A0ABT1RWL8</accession>
<dbReference type="EMBL" id="JANFZH010000006">
    <property type="protein sequence ID" value="MCQ4839067.1"/>
    <property type="molecule type" value="Genomic_DNA"/>
</dbReference>
<protein>
    <submittedName>
        <fullName evidence="2">Stage III sporulation AC/AD family protein</fullName>
    </submittedName>
</protein>
<comment type="caution">
    <text evidence="2">The sequence shown here is derived from an EMBL/GenBank/DDBJ whole genome shotgun (WGS) entry which is preliminary data.</text>
</comment>
<sequence length="129" mass="13855">MEIFGISACVICAVLFAAVVKKSNREYALLMTILTAILILLAVFQQVAPFLEEIEAIAQSESFDSGYLLVLLKAVGITLVGQTTSSLCKDAGESTLAFAVELASKAAILLVSLPVILKIFEYLSEILRI</sequence>
<reference evidence="2 3" key="1">
    <citation type="submission" date="2022-06" db="EMBL/GenBank/DDBJ databases">
        <title>Isolation of gut microbiota from human fecal samples.</title>
        <authorList>
            <person name="Pamer E.G."/>
            <person name="Barat B."/>
            <person name="Waligurski E."/>
            <person name="Medina S."/>
            <person name="Paddock L."/>
            <person name="Mostad J."/>
        </authorList>
    </citation>
    <scope>NUCLEOTIDE SEQUENCE [LARGE SCALE GENOMIC DNA]</scope>
    <source>
        <strain evidence="2 3">DFI.9.73</strain>
    </source>
</reference>
<keyword evidence="1" id="KW-1133">Transmembrane helix</keyword>
<evidence type="ECO:0000313" key="2">
    <source>
        <dbReference type="EMBL" id="MCQ4839067.1"/>
    </source>
</evidence>
<evidence type="ECO:0000256" key="1">
    <source>
        <dbReference type="SAM" id="Phobius"/>
    </source>
</evidence>
<proteinExistence type="predicted"/>
<dbReference type="InterPro" id="IPR025664">
    <property type="entry name" value="Spore_III_AC/AD"/>
</dbReference>